<sequence precursor="true">MILRLRPVFLKAPLLAALLGAGLQLASPPAQAALFGDDEARQAVLNLRTKVDTLQRDLSRQLNDLASRQTDIEQRLGRLEVSQKASLSRQNDIDSLRQEVAQLRGQLEDTLNQLQQAQKSQQDMSADMDSRLKRFEPTQVTIDGRQFSVEQAEKNEFEAALALFRKSNFKAADQAFAKFAKTYPESPYLPTALYWQGGAQYAQGNYNGAVNTLQSLIQRFPDSARKADALLLIGNAQVDAGNDKAARQTFIRIGKEHPNTPAANAARERLKAM</sequence>
<feature type="domain" description="YbgF trimerisation" evidence="2">
    <location>
        <begin position="72"/>
        <end position="138"/>
    </location>
</feature>
<dbReference type="InterPro" id="IPR014162">
    <property type="entry name" value="CpoB_C"/>
</dbReference>
<dbReference type="InterPro" id="IPR032519">
    <property type="entry name" value="YbgF_tri"/>
</dbReference>
<dbReference type="InterPro" id="IPR034706">
    <property type="entry name" value="CpoB"/>
</dbReference>
<evidence type="ECO:0000256" key="1">
    <source>
        <dbReference type="HAMAP-Rule" id="MF_02066"/>
    </source>
</evidence>
<dbReference type="Pfam" id="PF16331">
    <property type="entry name" value="TolA_bind_tri"/>
    <property type="match status" value="1"/>
</dbReference>
<dbReference type="EMBL" id="AEQP01000001">
    <property type="protein sequence ID" value="EFV95946.1"/>
    <property type="molecule type" value="Genomic_DNA"/>
</dbReference>
<dbReference type="Gene3D" id="1.25.40.10">
    <property type="entry name" value="Tetratricopeptide repeat domain"/>
    <property type="match status" value="1"/>
</dbReference>
<feature type="signal peptide" evidence="1">
    <location>
        <begin position="1"/>
        <end position="32"/>
    </location>
</feature>
<feature type="chain" id="PRO_5009991375" description="Cell division coordinator CpoB" evidence="1">
    <location>
        <begin position="33"/>
        <end position="273"/>
    </location>
</feature>
<name>E7RUG3_9BURK</name>
<dbReference type="NCBIfam" id="TIGR02795">
    <property type="entry name" value="tol_pal_ybgF"/>
    <property type="match status" value="1"/>
</dbReference>
<keyword evidence="1" id="KW-0132">Cell division</keyword>
<gene>
    <name evidence="3" type="primary">ygbF</name>
    <name evidence="1" type="synonym">cpoB</name>
    <name evidence="3" type="ORF">HMPREF0551_0129</name>
</gene>
<dbReference type="InterPro" id="IPR011990">
    <property type="entry name" value="TPR-like_helical_dom_sf"/>
</dbReference>
<dbReference type="AlphaFoldDB" id="E7RUG3"/>
<keyword evidence="1" id="KW-0175">Coiled coil</keyword>
<keyword evidence="1" id="KW-0131">Cell cycle</keyword>
<comment type="function">
    <text evidence="1">Mediates coordination of peptidoglycan synthesis and outer membrane constriction during cell division.</text>
</comment>
<dbReference type="GO" id="GO:0030288">
    <property type="term" value="C:outer membrane-bounded periplasmic space"/>
    <property type="evidence" value="ECO:0007669"/>
    <property type="project" value="UniProtKB-UniRule"/>
</dbReference>
<comment type="similarity">
    <text evidence="1">Belongs to the CpoB family.</text>
</comment>
<evidence type="ECO:0000313" key="3">
    <source>
        <dbReference type="EMBL" id="EFV95946.1"/>
    </source>
</evidence>
<dbReference type="Pfam" id="PF14559">
    <property type="entry name" value="TPR_19"/>
    <property type="match status" value="1"/>
</dbReference>
<dbReference type="InterPro" id="IPR019734">
    <property type="entry name" value="TPR_rpt"/>
</dbReference>
<evidence type="ECO:0000259" key="2">
    <source>
        <dbReference type="Pfam" id="PF16331"/>
    </source>
</evidence>
<dbReference type="Pfam" id="PF13174">
    <property type="entry name" value="TPR_6"/>
    <property type="match status" value="1"/>
</dbReference>
<evidence type="ECO:0000313" key="4">
    <source>
        <dbReference type="Proteomes" id="UP000011021"/>
    </source>
</evidence>
<dbReference type="Gene3D" id="1.20.5.110">
    <property type="match status" value="1"/>
</dbReference>
<dbReference type="SUPFAM" id="SSF48452">
    <property type="entry name" value="TPR-like"/>
    <property type="match status" value="1"/>
</dbReference>
<protein>
    <recommendedName>
        <fullName evidence="1">Cell division coordinator CpoB</fullName>
    </recommendedName>
</protein>
<dbReference type="eggNOG" id="COG1729">
    <property type="taxonomic scope" value="Bacteria"/>
</dbReference>
<dbReference type="GO" id="GO:0070206">
    <property type="term" value="P:protein trimerization"/>
    <property type="evidence" value="ECO:0007669"/>
    <property type="project" value="InterPro"/>
</dbReference>
<proteinExistence type="inferred from homology"/>
<accession>E7RUG3</accession>
<keyword evidence="4" id="KW-1185">Reference proteome</keyword>
<comment type="subcellular location">
    <subcellularLocation>
        <location evidence="1">Periplasm</location>
    </subcellularLocation>
</comment>
<dbReference type="HAMAP" id="MF_02066">
    <property type="entry name" value="CpoB"/>
    <property type="match status" value="1"/>
</dbReference>
<reference evidence="3 4" key="1">
    <citation type="submission" date="2010-12" db="EMBL/GenBank/DDBJ databases">
        <authorList>
            <person name="Muzny D."/>
            <person name="Qin X."/>
            <person name="Deng J."/>
            <person name="Jiang H."/>
            <person name="Liu Y."/>
            <person name="Qu J."/>
            <person name="Song X.-Z."/>
            <person name="Zhang L."/>
            <person name="Thornton R."/>
            <person name="Coyle M."/>
            <person name="Francisco L."/>
            <person name="Jackson L."/>
            <person name="Javaid M."/>
            <person name="Korchina V."/>
            <person name="Kovar C."/>
            <person name="Mata R."/>
            <person name="Mathew T."/>
            <person name="Ngo R."/>
            <person name="Nguyen L."/>
            <person name="Nguyen N."/>
            <person name="Okwuonu G."/>
            <person name="Ongeri F."/>
            <person name="Pham C."/>
            <person name="Simmons D."/>
            <person name="Wilczek-Boney K."/>
            <person name="Hale W."/>
            <person name="Jakkamsetti A."/>
            <person name="Pham P."/>
            <person name="Ruth R."/>
            <person name="San Lucas F."/>
            <person name="Warren J."/>
            <person name="Zhang J."/>
            <person name="Zhao Z."/>
            <person name="Zhou C."/>
            <person name="Zhu D."/>
            <person name="Lee S."/>
            <person name="Bess C."/>
            <person name="Blankenburg K."/>
            <person name="Forbes L."/>
            <person name="Fu Q."/>
            <person name="Gubbala S."/>
            <person name="Hirani K."/>
            <person name="Jayaseelan J.C."/>
            <person name="Lara F."/>
            <person name="Munidasa M."/>
            <person name="Palculict T."/>
            <person name="Patil S."/>
            <person name="Pu L.-L."/>
            <person name="Saada N."/>
            <person name="Tang L."/>
            <person name="Weissenberger G."/>
            <person name="Zhu Y."/>
            <person name="Hemphill L."/>
            <person name="Shang Y."/>
            <person name="Youmans B."/>
            <person name="Ayvaz T."/>
            <person name="Ross M."/>
            <person name="Santibanez J."/>
            <person name="Aqrawi P."/>
            <person name="Gross S."/>
            <person name="Joshi V."/>
            <person name="Fowler G."/>
            <person name="Nazareth L."/>
            <person name="Reid J."/>
            <person name="Worley K."/>
            <person name="Petrosino J."/>
            <person name="Highlander S."/>
            <person name="Gibbs R."/>
        </authorList>
    </citation>
    <scope>NUCLEOTIDE SEQUENCE [LARGE SCALE GENOMIC DNA]</scope>
    <source>
        <strain evidence="3 4">ATCC 51599</strain>
    </source>
</reference>
<dbReference type="RefSeq" id="WP_005671864.1">
    <property type="nucleotide sequence ID" value="NZ_CP146288.1"/>
</dbReference>
<comment type="caution">
    <text evidence="3">The sequence shown here is derived from an EMBL/GenBank/DDBJ whole genome shotgun (WGS) entry which is preliminary data.</text>
</comment>
<organism evidence="3 4">
    <name type="scientific">Lautropia mirabilis ATCC 51599</name>
    <dbReference type="NCBI Taxonomy" id="887898"/>
    <lineage>
        <taxon>Bacteria</taxon>
        <taxon>Pseudomonadati</taxon>
        <taxon>Pseudomonadota</taxon>
        <taxon>Betaproteobacteria</taxon>
        <taxon>Burkholderiales</taxon>
        <taxon>Burkholderiaceae</taxon>
        <taxon>Lautropia</taxon>
    </lineage>
</organism>
<dbReference type="STRING" id="887898.HMPREF0551_0129"/>
<keyword evidence="1" id="KW-0732">Signal</keyword>
<dbReference type="HOGENOM" id="CLU_044315_1_0_4"/>
<dbReference type="GO" id="GO:0043093">
    <property type="term" value="P:FtsZ-dependent cytokinesis"/>
    <property type="evidence" value="ECO:0007669"/>
    <property type="project" value="UniProtKB-UniRule"/>
</dbReference>
<keyword evidence="1" id="KW-0574">Periplasm</keyword>
<dbReference type="Proteomes" id="UP000011021">
    <property type="component" value="Unassembled WGS sequence"/>
</dbReference>
<feature type="coiled-coil region" evidence="1">
    <location>
        <begin position="93"/>
        <end position="127"/>
    </location>
</feature>